<name>D3BGA8_HETP5</name>
<evidence type="ECO:0000256" key="1">
    <source>
        <dbReference type="RuleBase" id="RU003682"/>
    </source>
</evidence>
<dbReference type="PROSITE" id="PS51471">
    <property type="entry name" value="FE2OG_OXY"/>
    <property type="match status" value="1"/>
</dbReference>
<dbReference type="Gene3D" id="2.60.120.330">
    <property type="entry name" value="B-lactam Antibiotic, Isopenicillin N Synthase, Chain"/>
    <property type="match status" value="1"/>
</dbReference>
<keyword evidence="1" id="KW-0408">Iron</keyword>
<keyword evidence="1" id="KW-0479">Metal-binding</keyword>
<reference evidence="3 4" key="1">
    <citation type="journal article" date="2011" name="Genome Res.">
        <title>Phylogeny-wide analysis of social amoeba genomes highlights ancient origins for complex intercellular communication.</title>
        <authorList>
            <person name="Heidel A.J."/>
            <person name="Lawal H.M."/>
            <person name="Felder M."/>
            <person name="Schilde C."/>
            <person name="Helps N.R."/>
            <person name="Tunggal B."/>
            <person name="Rivero F."/>
            <person name="John U."/>
            <person name="Schleicher M."/>
            <person name="Eichinger L."/>
            <person name="Platzer M."/>
            <person name="Noegel A.A."/>
            <person name="Schaap P."/>
            <person name="Gloeckner G."/>
        </authorList>
    </citation>
    <scope>NUCLEOTIDE SEQUENCE [LARGE SCALE GENOMIC DNA]</scope>
    <source>
        <strain evidence="4">ATCC 26659 / Pp 5 / PN500</strain>
    </source>
</reference>
<dbReference type="RefSeq" id="XP_020431629.1">
    <property type="nucleotide sequence ID" value="XM_020578394.1"/>
</dbReference>
<dbReference type="PANTHER" id="PTHR47990">
    <property type="entry name" value="2-OXOGLUTARATE (2OG) AND FE(II)-DEPENDENT OXYGENASE SUPERFAMILY PROTEIN-RELATED"/>
    <property type="match status" value="1"/>
</dbReference>
<dbReference type="STRING" id="670386.D3BGA8"/>
<accession>D3BGA8</accession>
<dbReference type="Pfam" id="PF03171">
    <property type="entry name" value="2OG-FeII_Oxy"/>
    <property type="match status" value="1"/>
</dbReference>
<dbReference type="EMBL" id="ADBJ01000034">
    <property type="protein sequence ID" value="EFA79508.1"/>
    <property type="molecule type" value="Genomic_DNA"/>
</dbReference>
<comment type="caution">
    <text evidence="3">The sequence shown here is derived from an EMBL/GenBank/DDBJ whole genome shotgun (WGS) entry which is preliminary data.</text>
</comment>
<protein>
    <recommendedName>
        <fullName evidence="2">Fe2OG dioxygenase domain-containing protein</fullName>
    </recommendedName>
</protein>
<dbReference type="OMA" id="FRGYYRY"/>
<dbReference type="GO" id="GO:0046872">
    <property type="term" value="F:metal ion binding"/>
    <property type="evidence" value="ECO:0007669"/>
    <property type="project" value="UniProtKB-KW"/>
</dbReference>
<dbReference type="InterPro" id="IPR044861">
    <property type="entry name" value="IPNS-like_FE2OG_OXY"/>
</dbReference>
<dbReference type="AlphaFoldDB" id="D3BGA8"/>
<dbReference type="GeneID" id="31363040"/>
<dbReference type="GO" id="GO:0016491">
    <property type="term" value="F:oxidoreductase activity"/>
    <property type="evidence" value="ECO:0007669"/>
    <property type="project" value="UniProtKB-KW"/>
</dbReference>
<dbReference type="InParanoid" id="D3BGA8"/>
<keyword evidence="1" id="KW-0560">Oxidoreductase</keyword>
<dbReference type="SUPFAM" id="SSF51197">
    <property type="entry name" value="Clavaminate synthase-like"/>
    <property type="match status" value="1"/>
</dbReference>
<feature type="domain" description="Fe2OG dioxygenase" evidence="2">
    <location>
        <begin position="211"/>
        <end position="358"/>
    </location>
</feature>
<keyword evidence="4" id="KW-1185">Reference proteome</keyword>
<dbReference type="InterPro" id="IPR050231">
    <property type="entry name" value="Iron_ascorbate_oxido_reductase"/>
</dbReference>
<evidence type="ECO:0000313" key="4">
    <source>
        <dbReference type="Proteomes" id="UP000001396"/>
    </source>
</evidence>
<sequence length="377" mass="43918">MILQRKILNNNIYRNFSTFNYNNAVNHSVIPIIDIKQFKYGSDQTRQSIANEIYNVGKNIGFMYIKNSEIDVKLKTKTLEYNQWLFNLPIQKKQLFAQTDQNIRGYYRFQGVGYGEQLVIDDETGHAKSIDENNNNHEIEDVIEAFLVGNDHQKPWVLKKDYYEQRYGKNQSSRFKWLPNCQPNQWPATEPSENGFENDDTLTENDLKVAKAFRNHMNHYFDVCSQTASTIVSAIALSLALPLNHFDHFHSKNDHTMELKHYKPSTNTNKNNKVRMNEHADLSTLTLLIQNKGTDGLQLWNQSEWIDAPFLDDAILVNTGDVMERLSNGQYKSTKHRVVMNNQKSHLSRYSTVFFYVPNWEKEITNSDLMGDLIPFS</sequence>
<dbReference type="InterPro" id="IPR026992">
    <property type="entry name" value="DIOX_N"/>
</dbReference>
<dbReference type="InterPro" id="IPR027443">
    <property type="entry name" value="IPNS-like_sf"/>
</dbReference>
<comment type="similarity">
    <text evidence="1">Belongs to the iron/ascorbate-dependent oxidoreductase family.</text>
</comment>
<organism evidence="3 4">
    <name type="scientific">Heterostelium pallidum (strain ATCC 26659 / Pp 5 / PN500)</name>
    <name type="common">Cellular slime mold</name>
    <name type="synonym">Polysphondylium pallidum</name>
    <dbReference type="NCBI Taxonomy" id="670386"/>
    <lineage>
        <taxon>Eukaryota</taxon>
        <taxon>Amoebozoa</taxon>
        <taxon>Evosea</taxon>
        <taxon>Eumycetozoa</taxon>
        <taxon>Dictyostelia</taxon>
        <taxon>Acytosteliales</taxon>
        <taxon>Acytosteliaceae</taxon>
        <taxon>Heterostelium</taxon>
    </lineage>
</organism>
<proteinExistence type="inferred from homology"/>
<evidence type="ECO:0000259" key="2">
    <source>
        <dbReference type="PROSITE" id="PS51471"/>
    </source>
</evidence>
<dbReference type="Pfam" id="PF14226">
    <property type="entry name" value="DIOX_N"/>
    <property type="match status" value="1"/>
</dbReference>
<dbReference type="Proteomes" id="UP000001396">
    <property type="component" value="Unassembled WGS sequence"/>
</dbReference>
<dbReference type="InterPro" id="IPR005123">
    <property type="entry name" value="Oxoglu/Fe-dep_dioxygenase_dom"/>
</dbReference>
<evidence type="ECO:0000313" key="3">
    <source>
        <dbReference type="EMBL" id="EFA79508.1"/>
    </source>
</evidence>
<gene>
    <name evidence="3" type="ORF">PPL_07559</name>
</gene>